<dbReference type="InterPro" id="IPR022441">
    <property type="entry name" value="Para_beta_helix_rpt-2"/>
</dbReference>
<accession>A0A1Z4LV47</accession>
<protein>
    <recommendedName>
        <fullName evidence="1">SLH domain-containing protein</fullName>
    </recommendedName>
</protein>
<feature type="domain" description="SLH" evidence="1">
    <location>
        <begin position="484"/>
        <end position="548"/>
    </location>
</feature>
<dbReference type="PANTHER" id="PTHR43308">
    <property type="entry name" value="OUTER MEMBRANE PROTEIN ALPHA-RELATED"/>
    <property type="match status" value="1"/>
</dbReference>
<organism evidence="2 3">
    <name type="scientific">Calothrix parasitica NIES-267</name>
    <dbReference type="NCBI Taxonomy" id="1973488"/>
    <lineage>
        <taxon>Bacteria</taxon>
        <taxon>Bacillati</taxon>
        <taxon>Cyanobacteriota</taxon>
        <taxon>Cyanophyceae</taxon>
        <taxon>Nostocales</taxon>
        <taxon>Calotrichaceae</taxon>
        <taxon>Calothrix</taxon>
    </lineage>
</organism>
<reference evidence="2 3" key="1">
    <citation type="submission" date="2017-06" db="EMBL/GenBank/DDBJ databases">
        <title>Genome sequencing of cyanobaciteial culture collection at National Institute for Environmental Studies (NIES).</title>
        <authorList>
            <person name="Hirose Y."/>
            <person name="Shimura Y."/>
            <person name="Fujisawa T."/>
            <person name="Nakamura Y."/>
            <person name="Kawachi M."/>
        </authorList>
    </citation>
    <scope>NUCLEOTIDE SEQUENCE [LARGE SCALE GENOMIC DNA]</scope>
    <source>
        <strain evidence="2 3">NIES-267</strain>
    </source>
</reference>
<dbReference type="InterPro" id="IPR011050">
    <property type="entry name" value="Pectin_lyase_fold/virulence"/>
</dbReference>
<feature type="domain" description="SLH" evidence="1">
    <location>
        <begin position="425"/>
        <end position="483"/>
    </location>
</feature>
<dbReference type="OrthoDB" id="9759810at2"/>
<feature type="domain" description="SLH" evidence="1">
    <location>
        <begin position="361"/>
        <end position="424"/>
    </location>
</feature>
<dbReference type="Pfam" id="PF00395">
    <property type="entry name" value="SLH"/>
    <property type="match status" value="3"/>
</dbReference>
<dbReference type="PROSITE" id="PS51272">
    <property type="entry name" value="SLH"/>
    <property type="match status" value="3"/>
</dbReference>
<evidence type="ECO:0000259" key="1">
    <source>
        <dbReference type="PROSITE" id="PS51272"/>
    </source>
</evidence>
<dbReference type="InterPro" id="IPR011459">
    <property type="entry name" value="DUF1565"/>
</dbReference>
<evidence type="ECO:0000313" key="3">
    <source>
        <dbReference type="Proteomes" id="UP000218418"/>
    </source>
</evidence>
<dbReference type="Gene3D" id="3.30.1910.20">
    <property type="entry name" value="asparaginyl-tRNA synthetase, N-terminal domain"/>
    <property type="match status" value="1"/>
</dbReference>
<sequence length="557" mass="58995">MKYKGFPISLRNNFSTNFKLPLSIAALLVVSSSSMLLPAEESKANSTKQSNAQTQIAQNPVASSIIYVNPQTGADQRDGGTTEAAPFKTIAFALRQAQPGTVIQLAPGSYSKETGERFPLRVKEGVTLRGDEAGKGQATLITGSGNYTSRTFARQNITILAGKNSTISGVTVTNPASRGTGIWVESTNPKIINSTFTNNKREGVFVTGTGNPTIAGNIFIQNTGNGVSVAKSAAGEIRGNLFQDTGFGLAIGGKSTPLIAENQILQNRDGLFISNSAQPVLRKNVIQDNTRDGIVVISTANPDLGTAEEPGGNLLRNNKRYAINNATRTIQIFAIGNDIDQSKIQGAVEFVAASVNPPPGGATAFVDVAPNYWAKNYIEALASKGVIAGFPDGTFKPNEPVTRAQFAAIINKAFAPQAQKQATNFRDVSTNFWAYNAIQTASRSPFLAGYPNNTFRPQLEIPRVQVLVSLANGLGLTTNNPGILSVYSDAAQIPNWAQNSVAAATAKQLVVNYPTASQLNPSRQATRAEVAAFVYQALVNAGQAQAIPSPYVVTVQQ</sequence>
<dbReference type="InterPro" id="IPR051465">
    <property type="entry name" value="Cell_Envelope_Struct_Comp"/>
</dbReference>
<dbReference type="Pfam" id="PF07602">
    <property type="entry name" value="DUF1565"/>
    <property type="match status" value="1"/>
</dbReference>
<dbReference type="PANTHER" id="PTHR43308:SF5">
    <property type="entry name" value="S-LAYER PROTEIN _ PEPTIDOGLYCAN ENDO-BETA-N-ACETYLGLUCOSAMINIDASE"/>
    <property type="match status" value="1"/>
</dbReference>
<proteinExistence type="predicted"/>
<evidence type="ECO:0000313" key="2">
    <source>
        <dbReference type="EMBL" id="BAY85125.1"/>
    </source>
</evidence>
<dbReference type="NCBIfam" id="TIGR03804">
    <property type="entry name" value="para_beta_helix"/>
    <property type="match status" value="3"/>
</dbReference>
<dbReference type="AlphaFoldDB" id="A0A1Z4LV47"/>
<dbReference type="InterPro" id="IPR012334">
    <property type="entry name" value="Pectin_lyas_fold"/>
</dbReference>
<dbReference type="SUPFAM" id="SSF51126">
    <property type="entry name" value="Pectin lyase-like"/>
    <property type="match status" value="1"/>
</dbReference>
<dbReference type="InterPro" id="IPR001119">
    <property type="entry name" value="SLH_dom"/>
</dbReference>
<dbReference type="Gene3D" id="2.160.20.10">
    <property type="entry name" value="Single-stranded right-handed beta-helix, Pectin lyase-like"/>
    <property type="match status" value="1"/>
</dbReference>
<dbReference type="SMART" id="SM00710">
    <property type="entry name" value="PbH1"/>
    <property type="match status" value="6"/>
</dbReference>
<keyword evidence="3" id="KW-1185">Reference proteome</keyword>
<gene>
    <name evidence="2" type="ORF">NIES267_46240</name>
</gene>
<dbReference type="InterPro" id="IPR006626">
    <property type="entry name" value="PbH1"/>
</dbReference>
<name>A0A1Z4LV47_9CYAN</name>
<dbReference type="EMBL" id="AP018227">
    <property type="protein sequence ID" value="BAY85125.1"/>
    <property type="molecule type" value="Genomic_DNA"/>
</dbReference>
<dbReference type="Proteomes" id="UP000218418">
    <property type="component" value="Chromosome"/>
</dbReference>